<evidence type="ECO:0000259" key="10">
    <source>
        <dbReference type="Pfam" id="PF17111"/>
    </source>
</evidence>
<comment type="caution">
    <text evidence="11">The sequence shown here is derived from an EMBL/GenBank/DDBJ whole genome shotgun (WGS) entry which is preliminary data.</text>
</comment>
<organism evidence="11 12">
    <name type="scientific">Penicillium nalgiovense</name>
    <dbReference type="NCBI Taxonomy" id="60175"/>
    <lineage>
        <taxon>Eukaryota</taxon>
        <taxon>Fungi</taxon>
        <taxon>Dikarya</taxon>
        <taxon>Ascomycota</taxon>
        <taxon>Pezizomycotina</taxon>
        <taxon>Eurotiomycetes</taxon>
        <taxon>Eurotiomycetidae</taxon>
        <taxon>Eurotiales</taxon>
        <taxon>Aspergillaceae</taxon>
        <taxon>Penicillium</taxon>
    </lineage>
</organism>
<dbReference type="InterPro" id="IPR000684">
    <property type="entry name" value="RNA_pol_II_repeat_euk"/>
</dbReference>
<feature type="compositionally biased region" description="Basic and acidic residues" evidence="9">
    <location>
        <begin position="447"/>
        <end position="458"/>
    </location>
</feature>
<feature type="region of interest" description="Disordered" evidence="9">
    <location>
        <begin position="384"/>
        <end position="467"/>
    </location>
</feature>
<evidence type="ECO:0000256" key="2">
    <source>
        <dbReference type="ARBA" id="ARBA00022553"/>
    </source>
</evidence>
<keyword evidence="8" id="KW-0539">Nucleus</keyword>
<reference evidence="12" key="1">
    <citation type="journal article" date="2017" name="Nat. Microbiol.">
        <title>Global analysis of biosynthetic gene clusters reveals vast potential of secondary metabolite production in Penicillium species.</title>
        <authorList>
            <person name="Nielsen J.C."/>
            <person name="Grijseels S."/>
            <person name="Prigent S."/>
            <person name="Ji B."/>
            <person name="Dainat J."/>
            <person name="Nielsen K.F."/>
            <person name="Frisvad J.C."/>
            <person name="Workman M."/>
            <person name="Nielsen J."/>
        </authorList>
    </citation>
    <scope>NUCLEOTIDE SEQUENCE [LARGE SCALE GENOMIC DNA]</scope>
    <source>
        <strain evidence="12">IBT 13039</strain>
    </source>
</reference>
<evidence type="ECO:0000256" key="9">
    <source>
        <dbReference type="SAM" id="MobiDB-lite"/>
    </source>
</evidence>
<evidence type="ECO:0000256" key="4">
    <source>
        <dbReference type="ARBA" id="ARBA00022737"/>
    </source>
</evidence>
<keyword evidence="5" id="KW-0862">Zinc</keyword>
<dbReference type="Pfam" id="PF17111">
    <property type="entry name" value="PigL_N"/>
    <property type="match status" value="1"/>
</dbReference>
<keyword evidence="12" id="KW-1185">Reference proteome</keyword>
<evidence type="ECO:0000256" key="5">
    <source>
        <dbReference type="ARBA" id="ARBA00022833"/>
    </source>
</evidence>
<dbReference type="PROSITE" id="PS00115">
    <property type="entry name" value="RNA_POL_II_REPEAT"/>
    <property type="match status" value="2"/>
</dbReference>
<dbReference type="InterPro" id="IPR031348">
    <property type="entry name" value="PigL_N"/>
</dbReference>
<evidence type="ECO:0000256" key="1">
    <source>
        <dbReference type="ARBA" id="ARBA00004123"/>
    </source>
</evidence>
<keyword evidence="4" id="KW-0677">Repeat</keyword>
<dbReference type="STRING" id="60175.A0A1V6Z1S1"/>
<dbReference type="Proteomes" id="UP000191691">
    <property type="component" value="Unassembled WGS sequence"/>
</dbReference>
<dbReference type="GO" id="GO:0046872">
    <property type="term" value="F:metal ion binding"/>
    <property type="evidence" value="ECO:0007669"/>
    <property type="project" value="UniProtKB-KW"/>
</dbReference>
<proteinExistence type="predicted"/>
<keyword evidence="6" id="KW-0238">DNA-binding</keyword>
<dbReference type="GO" id="GO:0006355">
    <property type="term" value="P:regulation of DNA-templated transcription"/>
    <property type="evidence" value="ECO:0007669"/>
    <property type="project" value="InterPro"/>
</dbReference>
<dbReference type="InterPro" id="IPR039327">
    <property type="entry name" value="CON7-like"/>
</dbReference>
<evidence type="ECO:0000313" key="11">
    <source>
        <dbReference type="EMBL" id="OQE93587.1"/>
    </source>
</evidence>
<dbReference type="GO" id="GO:0006366">
    <property type="term" value="P:transcription by RNA polymerase II"/>
    <property type="evidence" value="ECO:0007669"/>
    <property type="project" value="InterPro"/>
</dbReference>
<protein>
    <recommendedName>
        <fullName evidence="10">Azaphilone pigments biosynthesis cluster protein L N-terminal domain-containing protein</fullName>
    </recommendedName>
</protein>
<keyword evidence="7" id="KW-0804">Transcription</keyword>
<gene>
    <name evidence="11" type="ORF">PENNAL_c0005G10810</name>
</gene>
<feature type="domain" description="Azaphilone pigments biosynthesis cluster protein L N-terminal" evidence="10">
    <location>
        <begin position="5"/>
        <end position="148"/>
    </location>
</feature>
<dbReference type="AlphaFoldDB" id="A0A1V6Z1S1"/>
<evidence type="ECO:0000256" key="6">
    <source>
        <dbReference type="ARBA" id="ARBA00023125"/>
    </source>
</evidence>
<dbReference type="PANTHER" id="PTHR36167:SF3">
    <property type="entry name" value="C2H2 FINGER DOMAIN TRANSCRIPTION FACTOR (EUROFUNG)-RELATED"/>
    <property type="match status" value="1"/>
</dbReference>
<feature type="region of interest" description="Disordered" evidence="9">
    <location>
        <begin position="298"/>
        <end position="326"/>
    </location>
</feature>
<dbReference type="GO" id="GO:0005634">
    <property type="term" value="C:nucleus"/>
    <property type="evidence" value="ECO:0007669"/>
    <property type="project" value="UniProtKB-SubCell"/>
</dbReference>
<keyword evidence="2" id="KW-0597">Phosphoprotein</keyword>
<feature type="region of interest" description="Disordered" evidence="9">
    <location>
        <begin position="352"/>
        <end position="372"/>
    </location>
</feature>
<dbReference type="GO" id="GO:0003677">
    <property type="term" value="F:DNA binding"/>
    <property type="evidence" value="ECO:0007669"/>
    <property type="project" value="UniProtKB-KW"/>
</dbReference>
<comment type="subcellular location">
    <subcellularLocation>
        <location evidence="1">Nucleus</location>
    </subcellularLocation>
</comment>
<accession>A0A1V6Z1S1</accession>
<dbReference type="PANTHER" id="PTHR36167">
    <property type="entry name" value="C2H2 FINGER DOMAIN TRANSCRIPTION FACTOR (EUROFUNG)-RELATED"/>
    <property type="match status" value="1"/>
</dbReference>
<sequence length="493" mass="53912">MSGLEIIGVAASIIQVADLGTSLSVKLFSFYRRVKNANETIQLLSNEVALISAILRELGESLKGQEASKLCSDEAFQTLKCVLQQCRDVLRQIEKVVCMNEQSGKSRLQQVTGKFKLVLLEPSLDPLKTDLERLKSTMLLLLNVIMFAGKVRTDETDSTESPRVHTALPVPIPDAPLKQIVRGPCSNIPRFDGLGLPKAEAAAPHKVYRKALGEGDLARLAVPPMLRSPVSISRQTARKASMVEMSPTGSIQDSSELQSSSRFEPELFEIERMQKEQYFSDKKKVYGETDYKPTVIAENKSGSPIVPDKSMTPTKTTPPDQSPVHRGYTRTQVTAQIDGQETEVIWTDPIRNATGTSFNNREGSRSESDCSNMLRTPAAYSPVSAAYSPTSPAYSPTSPAFPPTSPSYSPVSPSYSPVSPSYSPVSHSNRELGRSPAFYSPRSRGMSGKDSEAEENSHPDSPSAAGTLIALPESFEDLLLRWTKLELNEVEAL</sequence>
<dbReference type="EMBL" id="MOOB01000005">
    <property type="protein sequence ID" value="OQE93587.1"/>
    <property type="molecule type" value="Genomic_DNA"/>
</dbReference>
<feature type="compositionally biased region" description="Low complexity" evidence="9">
    <location>
        <begin position="406"/>
        <end position="426"/>
    </location>
</feature>
<keyword evidence="3" id="KW-0479">Metal-binding</keyword>
<evidence type="ECO:0000256" key="7">
    <source>
        <dbReference type="ARBA" id="ARBA00023163"/>
    </source>
</evidence>
<evidence type="ECO:0000256" key="8">
    <source>
        <dbReference type="ARBA" id="ARBA00023242"/>
    </source>
</evidence>
<name>A0A1V6Z1S1_PENNA</name>
<evidence type="ECO:0000256" key="3">
    <source>
        <dbReference type="ARBA" id="ARBA00022723"/>
    </source>
</evidence>
<feature type="compositionally biased region" description="Low complexity" evidence="9">
    <location>
        <begin position="384"/>
        <end position="398"/>
    </location>
</feature>
<evidence type="ECO:0000313" key="12">
    <source>
        <dbReference type="Proteomes" id="UP000191691"/>
    </source>
</evidence>